<sequence>MKVGLTVLTTTSYSSTSARRQSKKPSAACLEAASGRETSQGGCGGGAGGGRPCSPARVWATEARRHVPTSQLTRTHMSPSPAPPCTDGDREPSGSGAQRQSWDPIPLKHLSARGPRAKRFPCMRIGFPTYKMGTISPLASDGEDGKRKCVRDTWPREQGAGSHWDHLNSAL</sequence>
<reference evidence="2" key="1">
    <citation type="submission" date="2024-06" db="UniProtKB">
        <authorList>
            <consortium name="Ensembl"/>
        </authorList>
    </citation>
    <scope>IDENTIFICATION</scope>
</reference>
<name>M3Y8M3_MUSPF</name>
<proteinExistence type="predicted"/>
<feature type="compositionally biased region" description="Polar residues" evidence="1">
    <location>
        <begin position="68"/>
        <end position="78"/>
    </location>
</feature>
<feature type="region of interest" description="Disordered" evidence="1">
    <location>
        <begin position="1"/>
        <end position="114"/>
    </location>
</feature>
<evidence type="ECO:0000313" key="2">
    <source>
        <dbReference type="Ensembl" id="ENSMPUP00000007680.1"/>
    </source>
</evidence>
<accession>M3Y8M3</accession>
<dbReference type="AlphaFoldDB" id="M3Y8M3"/>
<evidence type="ECO:0000256" key="1">
    <source>
        <dbReference type="SAM" id="MobiDB-lite"/>
    </source>
</evidence>
<dbReference type="InParanoid" id="M3Y8M3"/>
<dbReference type="EMBL" id="AEYP01050781">
    <property type="status" value="NOT_ANNOTATED_CDS"/>
    <property type="molecule type" value="Genomic_DNA"/>
</dbReference>
<organism evidence="2">
    <name type="scientific">Mustela putorius furo</name>
    <name type="common">European domestic ferret</name>
    <name type="synonym">Mustela furo</name>
    <dbReference type="NCBI Taxonomy" id="9669"/>
    <lineage>
        <taxon>Eukaryota</taxon>
        <taxon>Metazoa</taxon>
        <taxon>Chordata</taxon>
        <taxon>Craniata</taxon>
        <taxon>Vertebrata</taxon>
        <taxon>Euteleostomi</taxon>
        <taxon>Mammalia</taxon>
        <taxon>Eutheria</taxon>
        <taxon>Laurasiatheria</taxon>
        <taxon>Carnivora</taxon>
        <taxon>Caniformia</taxon>
        <taxon>Musteloidea</taxon>
        <taxon>Mustelidae</taxon>
        <taxon>Mustelinae</taxon>
        <taxon>Mustela</taxon>
    </lineage>
</organism>
<feature type="compositionally biased region" description="Gly residues" evidence="1">
    <location>
        <begin position="41"/>
        <end position="51"/>
    </location>
</feature>
<dbReference type="Ensembl" id="ENSMPUT00000007803.1">
    <property type="protein sequence ID" value="ENSMPUP00000007680.1"/>
    <property type="gene ID" value="ENSMPUG00000007737.1"/>
</dbReference>
<dbReference type="EMBL" id="AEYP01050782">
    <property type="status" value="NOT_ANNOTATED_CDS"/>
    <property type="molecule type" value="Genomic_DNA"/>
</dbReference>
<dbReference type="HOGENOM" id="CLU_1562392_0_0_1"/>
<protein>
    <submittedName>
        <fullName evidence="2">Uncharacterized protein</fullName>
    </submittedName>
</protein>